<dbReference type="PANTHER" id="PTHR34693:SF1">
    <property type="entry name" value="PROTEIN PAR32"/>
    <property type="match status" value="1"/>
</dbReference>
<comment type="caution">
    <text evidence="2">The sequence shown here is derived from an EMBL/GenBank/DDBJ whole genome shotgun (WGS) entry which is preliminary data.</text>
</comment>
<dbReference type="InterPro" id="IPR053203">
    <property type="entry name" value="Cisplatin_resist-associated"/>
</dbReference>
<evidence type="ECO:0000313" key="2">
    <source>
        <dbReference type="EMBL" id="KAA1084060.1"/>
    </source>
</evidence>
<feature type="region of interest" description="Disordered" evidence="1">
    <location>
        <begin position="94"/>
        <end position="113"/>
    </location>
</feature>
<dbReference type="EMBL" id="VSWC01000118">
    <property type="protein sequence ID" value="KAA1084060.1"/>
    <property type="molecule type" value="Genomic_DNA"/>
</dbReference>
<feature type="region of interest" description="Disordered" evidence="1">
    <location>
        <begin position="1"/>
        <end position="87"/>
    </location>
</feature>
<keyword evidence="4" id="KW-1185">Reference proteome</keyword>
<evidence type="ECO:0000313" key="4">
    <source>
        <dbReference type="Proteomes" id="UP000324748"/>
    </source>
</evidence>
<accession>A0A5B0N7J6</accession>
<sequence>MKDHSQPKKRSPSGSRIKESINGLVHRVKEVISPPPSETSFPNSSHRGRSPDRKECRTASTGRGGAGNMVSSKSREGAKISNKQDKEVGERFIKKHADFPRSHGRGGAGNIRIRSRDLKTRVEEQSRIKELEEEEKAIEALYDDRHKLDTVHVGRGGAGNMIH</sequence>
<evidence type="ECO:0000313" key="5">
    <source>
        <dbReference type="Proteomes" id="UP000325313"/>
    </source>
</evidence>
<dbReference type="InterPro" id="IPR022024">
    <property type="entry name" value="DUF3602"/>
</dbReference>
<dbReference type="AlphaFoldDB" id="A0A5B0N7J6"/>
<protein>
    <submittedName>
        <fullName evidence="2">Uncharacterized protein</fullName>
    </submittedName>
</protein>
<name>A0A5B0N7J6_PUCGR</name>
<feature type="compositionally biased region" description="Basic and acidic residues" evidence="1">
    <location>
        <begin position="73"/>
        <end position="87"/>
    </location>
</feature>
<gene>
    <name evidence="2" type="ORF">PGT21_016002</name>
    <name evidence="3" type="ORF">PGTUg99_014470</name>
</gene>
<dbReference type="EMBL" id="VDEP01000375">
    <property type="protein sequence ID" value="KAA1093295.1"/>
    <property type="molecule type" value="Genomic_DNA"/>
</dbReference>
<dbReference type="PANTHER" id="PTHR34693">
    <property type="entry name" value="PROTEIN PAR32"/>
    <property type="match status" value="1"/>
</dbReference>
<proteinExistence type="predicted"/>
<reference evidence="4 5" key="1">
    <citation type="submission" date="2019-05" db="EMBL/GenBank/DDBJ databases">
        <title>Emergence of the Ug99 lineage of the wheat stem rust pathogen through somatic hybridization.</title>
        <authorList>
            <person name="Li F."/>
            <person name="Upadhyaya N.M."/>
            <person name="Sperschneider J."/>
            <person name="Matny O."/>
            <person name="Nguyen-Phuc H."/>
            <person name="Mago R."/>
            <person name="Raley C."/>
            <person name="Miller M.E."/>
            <person name="Silverstein K.A.T."/>
            <person name="Henningsen E."/>
            <person name="Hirsch C.D."/>
            <person name="Visser B."/>
            <person name="Pretorius Z.A."/>
            <person name="Steffenson B.J."/>
            <person name="Schwessinger B."/>
            <person name="Dodds P.N."/>
            <person name="Figueroa M."/>
        </authorList>
    </citation>
    <scope>NUCLEOTIDE SEQUENCE [LARGE SCALE GENOMIC DNA]</scope>
    <source>
        <strain evidence="2">21-0</strain>
        <strain evidence="3 5">Ug99</strain>
    </source>
</reference>
<evidence type="ECO:0000313" key="3">
    <source>
        <dbReference type="EMBL" id="KAA1093295.1"/>
    </source>
</evidence>
<dbReference type="Proteomes" id="UP000325313">
    <property type="component" value="Unassembled WGS sequence"/>
</dbReference>
<organism evidence="2 4">
    <name type="scientific">Puccinia graminis f. sp. tritici</name>
    <dbReference type="NCBI Taxonomy" id="56615"/>
    <lineage>
        <taxon>Eukaryota</taxon>
        <taxon>Fungi</taxon>
        <taxon>Dikarya</taxon>
        <taxon>Basidiomycota</taxon>
        <taxon>Pucciniomycotina</taxon>
        <taxon>Pucciniomycetes</taxon>
        <taxon>Pucciniales</taxon>
        <taxon>Pucciniaceae</taxon>
        <taxon>Puccinia</taxon>
    </lineage>
</organism>
<dbReference type="OrthoDB" id="2537432at2759"/>
<dbReference type="Pfam" id="PF12223">
    <property type="entry name" value="DUF3602"/>
    <property type="match status" value="1"/>
</dbReference>
<dbReference type="Proteomes" id="UP000324748">
    <property type="component" value="Unassembled WGS sequence"/>
</dbReference>
<evidence type="ECO:0000256" key="1">
    <source>
        <dbReference type="SAM" id="MobiDB-lite"/>
    </source>
</evidence>